<dbReference type="AlphaFoldDB" id="A0A369TLI8"/>
<comment type="caution">
    <text evidence="4">The sequence shown here is derived from an EMBL/GenBank/DDBJ whole genome shotgun (WGS) entry which is preliminary data.</text>
</comment>
<evidence type="ECO:0000256" key="3">
    <source>
        <dbReference type="SAM" id="MobiDB-lite"/>
    </source>
</evidence>
<gene>
    <name evidence="4" type="ORF">DU478_11545</name>
</gene>
<keyword evidence="2 4" id="KW-0012">Acyltransferase</keyword>
<evidence type="ECO:0000256" key="1">
    <source>
        <dbReference type="ARBA" id="ARBA00005686"/>
    </source>
</evidence>
<name>A0A369TLI8_9RHOB</name>
<comment type="similarity">
    <text evidence="1 2">Belongs to the RTX toxin acyltransferase family.</text>
</comment>
<dbReference type="OrthoDB" id="5431564at2"/>
<evidence type="ECO:0000256" key="2">
    <source>
        <dbReference type="RuleBase" id="RU368102"/>
    </source>
</evidence>
<organism evidence="4 5">
    <name type="scientific">Thalassococcus profundi</name>
    <dbReference type="NCBI Taxonomy" id="2282382"/>
    <lineage>
        <taxon>Bacteria</taxon>
        <taxon>Pseudomonadati</taxon>
        <taxon>Pseudomonadota</taxon>
        <taxon>Alphaproteobacteria</taxon>
        <taxon>Rhodobacterales</taxon>
        <taxon>Roseobacteraceae</taxon>
        <taxon>Thalassococcus</taxon>
    </lineage>
</organism>
<dbReference type="RefSeq" id="WP_114511120.1">
    <property type="nucleotide sequence ID" value="NZ_QPMK01000007.1"/>
</dbReference>
<proteinExistence type="inferred from homology"/>
<dbReference type="GO" id="GO:0005737">
    <property type="term" value="C:cytoplasm"/>
    <property type="evidence" value="ECO:0007669"/>
    <property type="project" value="UniProtKB-SubCell"/>
</dbReference>
<dbReference type="Pfam" id="PF02794">
    <property type="entry name" value="HlyC"/>
    <property type="match status" value="1"/>
</dbReference>
<dbReference type="InterPro" id="IPR003996">
    <property type="entry name" value="RTX_toxin-activating_protC_bac"/>
</dbReference>
<dbReference type="GO" id="GO:0016746">
    <property type="term" value="F:acyltransferase activity"/>
    <property type="evidence" value="ECO:0007669"/>
    <property type="project" value="UniProtKB-UniRule"/>
</dbReference>
<dbReference type="EMBL" id="QPMK01000007">
    <property type="protein sequence ID" value="RDD66128.1"/>
    <property type="molecule type" value="Genomic_DNA"/>
</dbReference>
<dbReference type="GO" id="GO:0031640">
    <property type="term" value="P:killing of cells of another organism"/>
    <property type="evidence" value="ECO:0007669"/>
    <property type="project" value="UniProtKB-KW"/>
</dbReference>
<comment type="subcellular location">
    <subcellularLocation>
        <location evidence="2">Cytoplasm</location>
    </subcellularLocation>
</comment>
<accession>A0A369TLI8</accession>
<feature type="region of interest" description="Disordered" evidence="3">
    <location>
        <begin position="1"/>
        <end position="23"/>
    </location>
</feature>
<reference evidence="4 5" key="1">
    <citation type="submission" date="2018-07" db="EMBL/GenBank/DDBJ databases">
        <title>Thalassococcus profundi sp. nov., a marine bacterium isolated from deep seawater of Okinawa Trough.</title>
        <authorList>
            <person name="Yu M."/>
        </authorList>
    </citation>
    <scope>NUCLEOTIDE SEQUENCE [LARGE SCALE GENOMIC DNA]</scope>
    <source>
        <strain evidence="4 5">WRAS1</strain>
    </source>
</reference>
<evidence type="ECO:0000313" key="5">
    <source>
        <dbReference type="Proteomes" id="UP000253977"/>
    </source>
</evidence>
<keyword evidence="5" id="KW-1185">Reference proteome</keyword>
<keyword evidence="2" id="KW-0963">Cytoplasm</keyword>
<protein>
    <recommendedName>
        <fullName evidence="2">RTX toxin-activating lysine-acyltransferase</fullName>
        <ecNumber evidence="2">2.3.1.-</ecNumber>
    </recommendedName>
</protein>
<sequence length="188" mass="20613">MSNEGGRSASSAKSARADQPDPETLEKLAGLRAQVRENFGKIAMAMMALSRYRHQTIADLQHLVLEPLLRDRVALAYPSDPETTQADVTGMAIWASVSDEVDTKIREQIRSGVFPIRLKADEWNSGDINWLLDVIAPDQAATTRVLANFKQVVKDGDLRLHPLIGRIVDAEVLKKMGASATPPGETIQ</sequence>
<comment type="function">
    <text evidence="2">Involved in fatty acylation of protoxin at internal lysine residues, thereby converting it to the active toxin.</text>
</comment>
<dbReference type="GO" id="GO:0009404">
    <property type="term" value="P:toxin metabolic process"/>
    <property type="evidence" value="ECO:0007669"/>
    <property type="project" value="UniProtKB-UniRule"/>
</dbReference>
<dbReference type="Proteomes" id="UP000253977">
    <property type="component" value="Unassembled WGS sequence"/>
</dbReference>
<keyword evidence="2" id="KW-0204">Cytolysis</keyword>
<evidence type="ECO:0000313" key="4">
    <source>
        <dbReference type="EMBL" id="RDD66128.1"/>
    </source>
</evidence>
<keyword evidence="2 4" id="KW-0808">Transferase</keyword>
<dbReference type="EC" id="2.3.1.-" evidence="2"/>